<name>A0AAD8YJG0_9STRA</name>
<evidence type="ECO:0000313" key="3">
    <source>
        <dbReference type="EMBL" id="KAK1746180.1"/>
    </source>
</evidence>
<feature type="domain" description="Cyclin-like" evidence="2">
    <location>
        <begin position="55"/>
        <end position="153"/>
    </location>
</feature>
<accession>A0AAD8YJG0</accession>
<dbReference type="Pfam" id="PF00134">
    <property type="entry name" value="Cyclin_N"/>
    <property type="match status" value="1"/>
</dbReference>
<dbReference type="EMBL" id="JATAAI010000004">
    <property type="protein sequence ID" value="KAK1746180.1"/>
    <property type="molecule type" value="Genomic_DNA"/>
</dbReference>
<protein>
    <submittedName>
        <fullName evidence="3">Cyclin family protein</fullName>
    </submittedName>
</protein>
<keyword evidence="4" id="KW-1185">Reference proteome</keyword>
<dbReference type="PANTHER" id="PTHR10177">
    <property type="entry name" value="CYCLINS"/>
    <property type="match status" value="1"/>
</dbReference>
<sequence>MLPMELSRDTEAVADSLAAMIMREHTNASCSYYEGYLNSSDPNLITANDRMALVDWCYCVVDHCQFSRETVASAMEMVDRFLSMPSSSADDAVRVAYEALRDQSKFQLLTIAALYISIKINEQMVISSDLFSEICSRAYTVEEIEDMERTLLRGLSWRCHVPNAHQVGLSILSLIIPSVDEIPEATWGIMMDEMKYLTELAVRDYYLSTQRTSTVALAALFKASSVLDFRDRKVFMKALSSILVDFDLEDIDEYFTVIKSKVASLIIENISETDDFEHEREDGEDIDRVSVLTWKFLRFGTRDHTTVTYN</sequence>
<dbReference type="AlphaFoldDB" id="A0AAD8YJG0"/>
<proteinExistence type="inferred from homology"/>
<comment type="similarity">
    <text evidence="1">Belongs to the cyclin family.</text>
</comment>
<dbReference type="InterPro" id="IPR006671">
    <property type="entry name" value="Cyclin_N"/>
</dbReference>
<dbReference type="Proteomes" id="UP001224775">
    <property type="component" value="Unassembled WGS sequence"/>
</dbReference>
<gene>
    <name evidence="3" type="ORF">QTG54_002787</name>
</gene>
<dbReference type="Gene3D" id="1.10.472.10">
    <property type="entry name" value="Cyclin-like"/>
    <property type="match status" value="2"/>
</dbReference>
<evidence type="ECO:0000259" key="2">
    <source>
        <dbReference type="SMART" id="SM00385"/>
    </source>
</evidence>
<comment type="caution">
    <text evidence="3">The sequence shown here is derived from an EMBL/GenBank/DDBJ whole genome shotgun (WGS) entry which is preliminary data.</text>
</comment>
<reference evidence="3" key="1">
    <citation type="submission" date="2023-06" db="EMBL/GenBank/DDBJ databases">
        <title>Survivors Of The Sea: Transcriptome response of Skeletonema marinoi to long-term dormancy.</title>
        <authorList>
            <person name="Pinder M.I.M."/>
            <person name="Kourtchenko O."/>
            <person name="Robertson E.K."/>
            <person name="Larsson T."/>
            <person name="Maumus F."/>
            <person name="Osuna-Cruz C.M."/>
            <person name="Vancaester E."/>
            <person name="Stenow R."/>
            <person name="Vandepoele K."/>
            <person name="Ploug H."/>
            <person name="Bruchert V."/>
            <person name="Godhe A."/>
            <person name="Topel M."/>
        </authorList>
    </citation>
    <scope>NUCLEOTIDE SEQUENCE</scope>
    <source>
        <strain evidence="3">R05AC</strain>
    </source>
</reference>
<evidence type="ECO:0000313" key="4">
    <source>
        <dbReference type="Proteomes" id="UP001224775"/>
    </source>
</evidence>
<dbReference type="SMART" id="SM00385">
    <property type="entry name" value="CYCLIN"/>
    <property type="match status" value="1"/>
</dbReference>
<dbReference type="SUPFAM" id="SSF47954">
    <property type="entry name" value="Cyclin-like"/>
    <property type="match status" value="1"/>
</dbReference>
<dbReference type="FunFam" id="1.10.472.10:FF:000093">
    <property type="entry name" value="Predicted protein"/>
    <property type="match status" value="1"/>
</dbReference>
<dbReference type="InterPro" id="IPR036915">
    <property type="entry name" value="Cyclin-like_sf"/>
</dbReference>
<evidence type="ECO:0000256" key="1">
    <source>
        <dbReference type="RuleBase" id="RU000383"/>
    </source>
</evidence>
<keyword evidence="1" id="KW-0195">Cyclin</keyword>
<dbReference type="InterPro" id="IPR013763">
    <property type="entry name" value="Cyclin-like_dom"/>
</dbReference>
<organism evidence="3 4">
    <name type="scientific">Skeletonema marinoi</name>
    <dbReference type="NCBI Taxonomy" id="267567"/>
    <lineage>
        <taxon>Eukaryota</taxon>
        <taxon>Sar</taxon>
        <taxon>Stramenopiles</taxon>
        <taxon>Ochrophyta</taxon>
        <taxon>Bacillariophyta</taxon>
        <taxon>Coscinodiscophyceae</taxon>
        <taxon>Thalassiosirophycidae</taxon>
        <taxon>Thalassiosirales</taxon>
        <taxon>Skeletonemataceae</taxon>
        <taxon>Skeletonema</taxon>
        <taxon>Skeletonema marinoi-dohrnii complex</taxon>
    </lineage>
</organism>
<dbReference type="InterPro" id="IPR039361">
    <property type="entry name" value="Cyclin"/>
</dbReference>